<feature type="chain" id="PRO_5032519070" evidence="1">
    <location>
        <begin position="18"/>
        <end position="570"/>
    </location>
</feature>
<feature type="signal peptide" evidence="1">
    <location>
        <begin position="1"/>
        <end position="17"/>
    </location>
</feature>
<proteinExistence type="predicted"/>
<name>A0A809Y9X2_9BRAD</name>
<dbReference type="AlphaFoldDB" id="A0A809Y9X2"/>
<reference evidence="2" key="1">
    <citation type="submission" date="2020-05" db="EMBL/GenBank/DDBJ databases">
        <title>Complete genome sequence of Bradyrhizobium diazoefficiens XF3 isolated from soybean nodule.</title>
        <authorList>
            <person name="Noda R."/>
            <person name="Kakizaki K."/>
            <person name="Minamisawa K."/>
        </authorList>
    </citation>
    <scope>NUCLEOTIDE SEQUENCE</scope>
    <source>
        <strain evidence="2">XF3</strain>
    </source>
</reference>
<evidence type="ECO:0000313" key="2">
    <source>
        <dbReference type="EMBL" id="BCE35735.1"/>
    </source>
</evidence>
<sequence>MSIAAFGLLLTHSTPSAAECTFAALCLDKTAKKDTNMQEIIANRKAVAYKQDEIANFNYADIKIQCSSSGLESFARQFVDRAWNIGLITAGREFALTVDIEQISKNTAAPPKPITYLIAQVKRDAAGDTTVTGCDDYLATNIAFNSALRLKFKLLQSKTATVNASTYSAIRIVSKALGFIFAGPGGAAIVSSATDISGAIVANKSDIDEIVKAFDEVDTQKPQATFDTSEKTVTLSLSDGSKFTIARVGKRSAFLTFDGNKLNAPGAPLQGLIADNTGIDLSNYLTTKAGNWDTMIASSDPNTAKAGCTKIREALGYIFTKEEMIVILAKQLDAFSDGTIKDLKDPCFKAIELQALKAMGIPDPLGARSAQSVSTDTPRDSAKDAQDPIRWSSIKDLLNQLGRALSVISTSPDISKDAKVKKLAVYFDTRVATESFDAPELLPTSAGVLKDSIAEKIASWPLGKAIRYGCFLVPDKALSTKYSAQMLLLLDSGGSGQRLVNLIFGFSDPKAVDVDSLIIGNLLVENPTAASLATFSNSYKSGCGDRSDPWKPWESQKVSSVHAKTYVAAR</sequence>
<evidence type="ECO:0000256" key="1">
    <source>
        <dbReference type="SAM" id="SignalP"/>
    </source>
</evidence>
<protein>
    <submittedName>
        <fullName evidence="2">Uncharacterized protein</fullName>
    </submittedName>
</protein>
<keyword evidence="1" id="KW-0732">Signal</keyword>
<accession>A0A809Y9X2</accession>
<organism evidence="2">
    <name type="scientific">Bradyrhizobium diazoefficiens</name>
    <dbReference type="NCBI Taxonomy" id="1355477"/>
    <lineage>
        <taxon>Bacteria</taxon>
        <taxon>Pseudomonadati</taxon>
        <taxon>Pseudomonadota</taxon>
        <taxon>Alphaproteobacteria</taxon>
        <taxon>Hyphomicrobiales</taxon>
        <taxon>Nitrobacteraceae</taxon>
        <taxon>Bradyrhizobium</taxon>
    </lineage>
</organism>
<dbReference type="RefSeq" id="WP_182872461.1">
    <property type="nucleotide sequence ID" value="NZ_AP022639.1"/>
</dbReference>
<gene>
    <name evidence="2" type="ORF">XF3B_07660</name>
</gene>
<dbReference type="EMBL" id="AP023093">
    <property type="protein sequence ID" value="BCE35735.1"/>
    <property type="molecule type" value="Genomic_DNA"/>
</dbReference>